<dbReference type="Proteomes" id="UP000294929">
    <property type="component" value="Unassembled WGS sequence"/>
</dbReference>
<comment type="caution">
    <text evidence="1">The sequence shown here is derived from an EMBL/GenBank/DDBJ whole genome shotgun (WGS) entry which is preliminary data.</text>
</comment>
<evidence type="ECO:0000313" key="2">
    <source>
        <dbReference type="Proteomes" id="UP000294929"/>
    </source>
</evidence>
<evidence type="ECO:0000313" key="1">
    <source>
        <dbReference type="EMBL" id="TDK93202.1"/>
    </source>
</evidence>
<organism evidence="1 2">
    <name type="scientific">Mycolicibacterium mucogenicum</name>
    <name type="common">Mycobacterium mucogenicum</name>
    <dbReference type="NCBI Taxonomy" id="56689"/>
    <lineage>
        <taxon>Bacteria</taxon>
        <taxon>Bacillati</taxon>
        <taxon>Actinomycetota</taxon>
        <taxon>Actinomycetes</taxon>
        <taxon>Mycobacteriales</taxon>
        <taxon>Mycobacteriaceae</taxon>
        <taxon>Mycolicibacterium</taxon>
    </lineage>
</organism>
<proteinExistence type="predicted"/>
<dbReference type="RefSeq" id="WP_133425668.1">
    <property type="nucleotide sequence ID" value="NZ_SDLO01000002.1"/>
</dbReference>
<dbReference type="AlphaFoldDB" id="A0A4R5WP78"/>
<protein>
    <submittedName>
        <fullName evidence="1">Uncharacterized protein</fullName>
    </submittedName>
</protein>
<sequence length="102" mass="11768">MLVHRQYYEKYERLAEVVGVKQAQELWDYLATTPDKPPKTGSCCILKGKAGDPQGVGWSRTRHYEASSKVRIDYEFHREYRTTDVADPHPVVAIRTITFSSH</sequence>
<reference evidence="1 2" key="1">
    <citation type="submission" date="2019-01" db="EMBL/GenBank/DDBJ databases">
        <title>High-quality-draft genome sequences of five non-tuberculosis mycobacteriaceae isolated from a nosocomial environment.</title>
        <authorList>
            <person name="Tiago I."/>
            <person name="Alarico S."/>
            <person name="Pereira S.G."/>
            <person name="Coelho C."/>
            <person name="Maranha A."/>
            <person name="Empadinhas N."/>
        </authorList>
    </citation>
    <scope>NUCLEOTIDE SEQUENCE [LARGE SCALE GENOMIC DNA]</scope>
    <source>
        <strain evidence="1 2">24AIII</strain>
    </source>
</reference>
<accession>A0A4R5WP78</accession>
<name>A0A4R5WP78_MYCMU</name>
<gene>
    <name evidence="1" type="ORF">EUA03_03870</name>
</gene>
<dbReference type="EMBL" id="SDLO01000002">
    <property type="protein sequence ID" value="TDK93202.1"/>
    <property type="molecule type" value="Genomic_DNA"/>
</dbReference>